<accession>A0A369B1F2</accession>
<feature type="non-terminal residue" evidence="4">
    <location>
        <position position="1"/>
    </location>
</feature>
<feature type="domain" description="SLH" evidence="3">
    <location>
        <begin position="742"/>
        <end position="801"/>
    </location>
</feature>
<dbReference type="PANTHER" id="PTHR43308">
    <property type="entry name" value="OUTER MEMBRANE PROTEIN ALPHA-RELATED"/>
    <property type="match status" value="1"/>
</dbReference>
<comment type="caution">
    <text evidence="4">The sequence shown here is derived from an EMBL/GenBank/DDBJ whole genome shotgun (WGS) entry which is preliminary data.</text>
</comment>
<keyword evidence="1" id="KW-0677">Repeat</keyword>
<reference evidence="4 5" key="1">
    <citation type="submission" date="2018-07" db="EMBL/GenBank/DDBJ databases">
        <title>Genomic Encyclopedia of Type Strains, Phase IV (KMG-IV): sequencing the most valuable type-strain genomes for metagenomic binning, comparative biology and taxonomic classification.</title>
        <authorList>
            <person name="Goeker M."/>
        </authorList>
    </citation>
    <scope>NUCLEOTIDE SEQUENCE [LARGE SCALE GENOMIC DNA]</scope>
    <source>
        <strain evidence="4 5">DSM 27016</strain>
    </source>
</reference>
<feature type="domain" description="SLH" evidence="3">
    <location>
        <begin position="610"/>
        <end position="670"/>
    </location>
</feature>
<dbReference type="Gene3D" id="2.60.40.10">
    <property type="entry name" value="Immunoglobulins"/>
    <property type="match status" value="2"/>
</dbReference>
<dbReference type="RefSeq" id="WP_147273185.1">
    <property type="nucleotide sequence ID" value="NZ_QPJT01000017.1"/>
</dbReference>
<dbReference type="EMBL" id="QPJT01000017">
    <property type="protein sequence ID" value="RCX13554.1"/>
    <property type="molecule type" value="Genomic_DNA"/>
</dbReference>
<feature type="domain" description="SLH" evidence="3">
    <location>
        <begin position="671"/>
        <end position="734"/>
    </location>
</feature>
<evidence type="ECO:0000259" key="3">
    <source>
        <dbReference type="PROSITE" id="PS51272"/>
    </source>
</evidence>
<sequence>ISSSGGGTAVTGSGTVSSATQQVTGIDVSGLIDGTLTVSVTLTDAGGNEGSPATDTVEKDTVVPSGYTIVIDQSRIDPLNVDALSFTFAGAEVGSTYNYSISSSSGGTPVTGSGTVALATQQITAIDVSSLPDGILTVSVILTDAAGNAGSAAVHTVEKDAVAPMGYTIAIDQAYINNSNKASMSFTFAEAEIGTTYSYSISSSGGGTAVTGSGTVSSATQQVTGINVSGLTDGTLTVSVTLTDAGGNEGLPATGTVAKDTVVPSGYTIAIEQSGIDASNVASLSFTFTGAETGSTYSYSISSSVGGTPVTGSGTVASASHKVTGIDVSGLPDGTLTVRVILTDAAGNAGAEAEKTVPKSTAPSPTGGDSNRGGSGSGTQPSSIQGQVFIDGKAQTAAIVSSKLSGGRRTTTVALDDKKIQENIGKGKDKSTLLIPASSGSPDEVTGSLNAQTIKVMQLKDSTIQIDTGSVIYTLPASKIDMEAIGAWAGKDTGLQDVKVNISVIKSISDVAKIAENTAADGGCSIVVAPVEFSITCTVGDRSTVVNRFNGYVDRMVAIPEGIDPSKITTGVILNRDGSFSHVPTVVIKQGGKDYAKMNSLTNSTYLVIWNPVTFADVESHIFKDEVNDAASRLIIDGLNDSSFGPDIKITRGEFVETIIRALGLLRTDKTTDKFKDVKPGSKYMASAAAAFEYGIVGGYGDGTFRPERLITREEAMNLIVRAMKVMGMDTEISEQSARSAVEKYADGAEVNKIAVKAAAICVRNGVFNGSSKGNLSPAENISRGQTAAVILRLLKKKELI</sequence>
<evidence type="ECO:0000256" key="2">
    <source>
        <dbReference type="SAM" id="MobiDB-lite"/>
    </source>
</evidence>
<dbReference type="Proteomes" id="UP000253034">
    <property type="component" value="Unassembled WGS sequence"/>
</dbReference>
<evidence type="ECO:0000256" key="1">
    <source>
        <dbReference type="ARBA" id="ARBA00022737"/>
    </source>
</evidence>
<dbReference type="PROSITE" id="PS51272">
    <property type="entry name" value="SLH"/>
    <property type="match status" value="3"/>
</dbReference>
<dbReference type="AlphaFoldDB" id="A0A369B1F2"/>
<dbReference type="InterPro" id="IPR051465">
    <property type="entry name" value="Cell_Envelope_Struct_Comp"/>
</dbReference>
<keyword evidence="5" id="KW-1185">Reference proteome</keyword>
<organism evidence="4 5">
    <name type="scientific">Anaerobacterium chartisolvens</name>
    <dbReference type="NCBI Taxonomy" id="1297424"/>
    <lineage>
        <taxon>Bacteria</taxon>
        <taxon>Bacillati</taxon>
        <taxon>Bacillota</taxon>
        <taxon>Clostridia</taxon>
        <taxon>Eubacteriales</taxon>
        <taxon>Oscillospiraceae</taxon>
        <taxon>Anaerobacterium</taxon>
    </lineage>
</organism>
<gene>
    <name evidence="4" type="ORF">DFR58_11794</name>
</gene>
<dbReference type="InterPro" id="IPR001119">
    <property type="entry name" value="SLH_dom"/>
</dbReference>
<proteinExistence type="predicted"/>
<evidence type="ECO:0000313" key="5">
    <source>
        <dbReference type="Proteomes" id="UP000253034"/>
    </source>
</evidence>
<evidence type="ECO:0000313" key="4">
    <source>
        <dbReference type="EMBL" id="RCX13554.1"/>
    </source>
</evidence>
<dbReference type="OrthoDB" id="6372180at2"/>
<feature type="region of interest" description="Disordered" evidence="2">
    <location>
        <begin position="349"/>
        <end position="384"/>
    </location>
</feature>
<dbReference type="Pfam" id="PF00395">
    <property type="entry name" value="SLH"/>
    <property type="match status" value="3"/>
</dbReference>
<name>A0A369B1F2_9FIRM</name>
<protein>
    <submittedName>
        <fullName evidence="4">S-layer family protein</fullName>
    </submittedName>
</protein>
<dbReference type="InterPro" id="IPR013783">
    <property type="entry name" value="Ig-like_fold"/>
</dbReference>
<dbReference type="PANTHER" id="PTHR43308:SF5">
    <property type="entry name" value="S-LAYER PROTEIN _ PEPTIDOGLYCAN ENDO-BETA-N-ACETYLGLUCOSAMINIDASE"/>
    <property type="match status" value="1"/>
</dbReference>